<proteinExistence type="predicted"/>
<sequence>MSPSCEDADTDPGYKLMTFQSQDKNTKLLTDAEYATHLNTDYTPIGTFSGPLAPHLVLHRKKKEQLQLRREYQRNYYANMSSDKKVALLQQSAWQIFGFPLNDIVPSVLALHLHLPNLQSIFLHETNDLAHLASDDRTSCTMLTEFFRINQLNKDGPKYLYSEFFEHYVWNYGYRTSEPRHQRFSVGRIICANPTEGERYYLHLLLLHVRGPTSFNGLKTVDGEFYSSSRAAAQA</sequence>
<reference evidence="1" key="1">
    <citation type="submission" date="2022-12" db="EMBL/GenBank/DDBJ databases">
        <title>Draft genome assemblies for two species of Escallonia (Escalloniales).</title>
        <authorList>
            <person name="Chanderbali A."/>
            <person name="Dervinis C."/>
            <person name="Anghel I."/>
            <person name="Soltis D."/>
            <person name="Soltis P."/>
            <person name="Zapata F."/>
        </authorList>
    </citation>
    <scope>NUCLEOTIDE SEQUENCE</scope>
    <source>
        <strain evidence="1">UCBG92.1500</strain>
        <tissue evidence="1">Leaf</tissue>
    </source>
</reference>
<dbReference type="EMBL" id="JAVXUO010002677">
    <property type="protein sequence ID" value="KAK2970647.1"/>
    <property type="molecule type" value="Genomic_DNA"/>
</dbReference>
<accession>A0AA88QLH3</accession>
<protein>
    <submittedName>
        <fullName evidence="1">Uncharacterized protein</fullName>
    </submittedName>
</protein>
<name>A0AA88QLH3_9ASTE</name>
<organism evidence="1 2">
    <name type="scientific">Escallonia rubra</name>
    <dbReference type="NCBI Taxonomy" id="112253"/>
    <lineage>
        <taxon>Eukaryota</taxon>
        <taxon>Viridiplantae</taxon>
        <taxon>Streptophyta</taxon>
        <taxon>Embryophyta</taxon>
        <taxon>Tracheophyta</taxon>
        <taxon>Spermatophyta</taxon>
        <taxon>Magnoliopsida</taxon>
        <taxon>eudicotyledons</taxon>
        <taxon>Gunneridae</taxon>
        <taxon>Pentapetalae</taxon>
        <taxon>asterids</taxon>
        <taxon>campanulids</taxon>
        <taxon>Escalloniales</taxon>
        <taxon>Escalloniaceae</taxon>
        <taxon>Escallonia</taxon>
    </lineage>
</organism>
<dbReference type="AlphaFoldDB" id="A0AA88QLH3"/>
<evidence type="ECO:0000313" key="2">
    <source>
        <dbReference type="Proteomes" id="UP001187471"/>
    </source>
</evidence>
<comment type="caution">
    <text evidence="1">The sequence shown here is derived from an EMBL/GenBank/DDBJ whole genome shotgun (WGS) entry which is preliminary data.</text>
</comment>
<keyword evidence="2" id="KW-1185">Reference proteome</keyword>
<evidence type="ECO:0000313" key="1">
    <source>
        <dbReference type="EMBL" id="KAK2970647.1"/>
    </source>
</evidence>
<dbReference type="Proteomes" id="UP001187471">
    <property type="component" value="Unassembled WGS sequence"/>
</dbReference>
<gene>
    <name evidence="1" type="ORF">RJ640_012235</name>
</gene>